<organism evidence="2 3">
    <name type="scientific">Lederbergia ruris</name>
    <dbReference type="NCBI Taxonomy" id="217495"/>
    <lineage>
        <taxon>Bacteria</taxon>
        <taxon>Bacillati</taxon>
        <taxon>Bacillota</taxon>
        <taxon>Bacilli</taxon>
        <taxon>Bacillales</taxon>
        <taxon>Bacillaceae</taxon>
        <taxon>Lederbergia</taxon>
    </lineage>
</organism>
<evidence type="ECO:0000313" key="2">
    <source>
        <dbReference type="EMBL" id="GIN56630.1"/>
    </source>
</evidence>
<gene>
    <name evidence="2" type="ORF">J8TS2_09490</name>
</gene>
<reference evidence="2 3" key="1">
    <citation type="submission" date="2021-03" db="EMBL/GenBank/DDBJ databases">
        <title>Antimicrobial resistance genes in bacteria isolated from Japanese honey, and their potential for conferring macrolide and lincosamide resistance in the American foulbrood pathogen Paenibacillus larvae.</title>
        <authorList>
            <person name="Okamoto M."/>
            <person name="Kumagai M."/>
            <person name="Kanamori H."/>
            <person name="Takamatsu D."/>
        </authorList>
    </citation>
    <scope>NUCLEOTIDE SEQUENCE [LARGE SCALE GENOMIC DNA]</scope>
    <source>
        <strain evidence="2 3">J8TS2</strain>
    </source>
</reference>
<keyword evidence="3" id="KW-1185">Reference proteome</keyword>
<evidence type="ECO:0000313" key="3">
    <source>
        <dbReference type="Proteomes" id="UP000679950"/>
    </source>
</evidence>
<feature type="domain" description="YkoP-like" evidence="1">
    <location>
        <begin position="1"/>
        <end position="95"/>
    </location>
</feature>
<dbReference type="Pfam" id="PF22790">
    <property type="entry name" value="YkoP"/>
    <property type="match status" value="1"/>
</dbReference>
<dbReference type="Proteomes" id="UP000679950">
    <property type="component" value="Unassembled WGS sequence"/>
</dbReference>
<comment type="caution">
    <text evidence="2">The sequence shown here is derived from an EMBL/GenBank/DDBJ whole genome shotgun (WGS) entry which is preliminary data.</text>
</comment>
<accession>A0ABQ4KF76</accession>
<dbReference type="EMBL" id="BORB01000005">
    <property type="protein sequence ID" value="GIN56630.1"/>
    <property type="molecule type" value="Genomic_DNA"/>
</dbReference>
<proteinExistence type="predicted"/>
<name>A0ABQ4KF76_9BACI</name>
<dbReference type="InterPro" id="IPR054467">
    <property type="entry name" value="YkoP-like_dom"/>
</dbReference>
<protein>
    <recommendedName>
        <fullName evidence="1">YkoP-like domain-containing protein</fullName>
    </recommendedName>
</protein>
<evidence type="ECO:0000259" key="1">
    <source>
        <dbReference type="Pfam" id="PF22790"/>
    </source>
</evidence>
<sequence length="98" mass="11546">MIYKSVEESLPFITHYILKHHQNENIKGLIGITTLYKGCKKLGFEAHSIKNPFYKCFKRLALFPIYFLSSKNSIKKEIPTPMYLFMSKEILKNKYGHD</sequence>